<feature type="coiled-coil region" evidence="2">
    <location>
        <begin position="134"/>
        <end position="384"/>
    </location>
</feature>
<dbReference type="InterPro" id="IPR049270">
    <property type="entry name" value="CFAP58_CC"/>
</dbReference>
<evidence type="ECO:0000256" key="2">
    <source>
        <dbReference type="SAM" id="Coils"/>
    </source>
</evidence>
<evidence type="ECO:0000313" key="5">
    <source>
        <dbReference type="EMBL" id="VDP29247.1"/>
    </source>
</evidence>
<gene>
    <name evidence="5" type="ORF">SCUD_LOCUS8101</name>
</gene>
<keyword evidence="6" id="KW-1185">Reference proteome</keyword>
<feature type="domain" description="Cilia- and flagella-associated protein 58 central coiled coil" evidence="4">
    <location>
        <begin position="389"/>
        <end position="689"/>
    </location>
</feature>
<reference evidence="5 6" key="2">
    <citation type="submission" date="2018-11" db="EMBL/GenBank/DDBJ databases">
        <authorList>
            <consortium name="Pathogen Informatics"/>
        </authorList>
    </citation>
    <scope>NUCLEOTIDE SEQUENCE [LARGE SCALE GENOMIC DNA]</scope>
    <source>
        <strain evidence="5">Dakar</strain>
        <strain evidence="6">Dakar, Senegal</strain>
    </source>
</reference>
<dbReference type="Pfam" id="PF21771">
    <property type="entry name" value="CFAP58_CC"/>
    <property type="match status" value="1"/>
</dbReference>
<evidence type="ECO:0000313" key="6">
    <source>
        <dbReference type="Proteomes" id="UP000279833"/>
    </source>
</evidence>
<dbReference type="EMBL" id="UZAK01032601">
    <property type="protein sequence ID" value="VDP29247.1"/>
    <property type="molecule type" value="Genomic_DNA"/>
</dbReference>
<accession>A0A183JZE3</accession>
<dbReference type="Proteomes" id="UP000279833">
    <property type="component" value="Unassembled WGS sequence"/>
</dbReference>
<organism evidence="7">
    <name type="scientific">Schistosoma curassoni</name>
    <dbReference type="NCBI Taxonomy" id="6186"/>
    <lineage>
        <taxon>Eukaryota</taxon>
        <taxon>Metazoa</taxon>
        <taxon>Spiralia</taxon>
        <taxon>Lophotrochozoa</taxon>
        <taxon>Platyhelminthes</taxon>
        <taxon>Trematoda</taxon>
        <taxon>Digenea</taxon>
        <taxon>Strigeidida</taxon>
        <taxon>Schistosomatoidea</taxon>
        <taxon>Schistosomatidae</taxon>
        <taxon>Schistosoma</taxon>
    </lineage>
</organism>
<dbReference type="STRING" id="6186.A0A183JZE3"/>
<reference evidence="7" key="1">
    <citation type="submission" date="2016-06" db="UniProtKB">
        <authorList>
            <consortium name="WormBaseParasite"/>
        </authorList>
    </citation>
    <scope>IDENTIFICATION</scope>
</reference>
<dbReference type="WBParaSite" id="SCUD_0000810101-mRNA-1">
    <property type="protein sequence ID" value="SCUD_0000810101-mRNA-1"/>
    <property type="gene ID" value="SCUD_0000810101"/>
</dbReference>
<name>A0A183JZE3_9TREM</name>
<feature type="coiled-coil region" evidence="2">
    <location>
        <begin position="427"/>
        <end position="454"/>
    </location>
</feature>
<keyword evidence="1 2" id="KW-0175">Coiled coil</keyword>
<protein>
    <submittedName>
        <fullName evidence="7">Cilia- and flagella-associated protein 58</fullName>
    </submittedName>
</protein>
<evidence type="ECO:0000256" key="3">
    <source>
        <dbReference type="SAM" id="MobiDB-lite"/>
    </source>
</evidence>
<dbReference type="PANTHER" id="PTHR32083:SF0">
    <property type="entry name" value="CILIA AND FLAGELLA-ASSOCIATED PROTEIN 58"/>
    <property type="match status" value="1"/>
</dbReference>
<sequence>MNQQPNTSDVRDKSFSNYFKADVTKVTIKSAVDDETYEALKCDFDEVLRELEGNKNLEKFKEGYEKLMRAFSKSHDNEKLLMRKCRELKSEIISSSAKVAQAANISSDDPNNVTNLKREIEQAWKMVDAAADRESKAHATIKDLKEEIANLSKLLERTDADAAGSESLVELQRQKEKLLKERDEQISDNQKLREQIEETRNRVAICQNELLEAQNKITELTVDLQNKNLEAQRELRKKERMEKDLKQVRSEVEAKMGEISSTSASVEKLKQELRTKDEENRATKVSLEQANRHLQITEGKLKDCQAKLEQQIEVNESITAQMRSKTTEVKQREDEVQRAKIDYHRLLKQNELISKKYNQIEEEKLNLQHTCEQLHNEIHSYETQIELIHKTNELNKKACDELNHEKEIINKTLLKTTTQTIKQTNLIKIHELSKQNLEQEIMNYRDEALKQRQIIYKLERERDHYIMDASELTKKILTNMDELKLREMQIFENKKKIAEYETKLKQQQNLYEAIRNDRNLYNKQLIHTQNELIELKKQLKLLIQQMNQLKNDITQRDMNLIKEKLEKNKIEKSNEQLLMNINQLKLQINENINYIELQKNEENKLIQLINDINNERNKEKINYNQLLNERDLLGSQLIRRNDELLLLYEKLKIQQSILNKGELQYNERINDINILKKEIKNLRHEKSILKINNKKLTDFKIEINRIEKNLLKEKIKAKALEDELQNPINVHRWRKLEGSDPSTYEMIQKIQALQKRLISKTEEVVEKELLIQEKEKIYIELKHILARHPGPEVAEQLNIYQNMIRDKTKQMKAMTAEMNVYESQITEYKIEIEHLNRELQNVKKTYFKQKRRQQQMNTSSNDDDNNNDNCTNQGNKLRKYQPHIKDSQSRFTGGGFKLTHVVS</sequence>
<dbReference type="PANTHER" id="PTHR32083">
    <property type="entry name" value="CILIA AND FLAGELLA-ASSOCIATED PROTEIN 58-RELATED"/>
    <property type="match status" value="1"/>
</dbReference>
<evidence type="ECO:0000256" key="1">
    <source>
        <dbReference type="ARBA" id="ARBA00023054"/>
    </source>
</evidence>
<evidence type="ECO:0000313" key="7">
    <source>
        <dbReference type="WBParaSite" id="SCUD_0000810101-mRNA-1"/>
    </source>
</evidence>
<feature type="region of interest" description="Disordered" evidence="3">
    <location>
        <begin position="848"/>
        <end position="892"/>
    </location>
</feature>
<dbReference type="AlphaFoldDB" id="A0A183JZE3"/>
<feature type="coiled-coil region" evidence="2">
    <location>
        <begin position="490"/>
        <end position="629"/>
    </location>
</feature>
<feature type="coiled-coil region" evidence="2">
    <location>
        <begin position="665"/>
        <end position="723"/>
    </location>
</feature>
<evidence type="ECO:0000259" key="4">
    <source>
        <dbReference type="Pfam" id="PF21771"/>
    </source>
</evidence>
<proteinExistence type="predicted"/>
<dbReference type="GO" id="GO:0005856">
    <property type="term" value="C:cytoskeleton"/>
    <property type="evidence" value="ECO:0007669"/>
    <property type="project" value="TreeGrafter"/>
</dbReference>